<protein>
    <submittedName>
        <fullName evidence="1">Uncharacterized protein</fullName>
    </submittedName>
</protein>
<accession>A0A4Y2KWW6</accession>
<dbReference type="EMBL" id="BGPR01005074">
    <property type="protein sequence ID" value="GBN06540.1"/>
    <property type="molecule type" value="Genomic_DNA"/>
</dbReference>
<dbReference type="Proteomes" id="UP000499080">
    <property type="component" value="Unassembled WGS sequence"/>
</dbReference>
<sequence length="94" mass="10626">MHACSTFVATDDADVHIVKTGIETYEKIKKQVYVIGQDVDILVLLTALTPDYTDILMLKEGKGKFKDSFYSSKDQQNSNLVIECKKIYSLRSCD</sequence>
<comment type="caution">
    <text evidence="1">The sequence shown here is derived from an EMBL/GenBank/DDBJ whole genome shotgun (WGS) entry which is preliminary data.</text>
</comment>
<gene>
    <name evidence="1" type="ORF">AVEN_238093_1</name>
</gene>
<evidence type="ECO:0000313" key="2">
    <source>
        <dbReference type="Proteomes" id="UP000499080"/>
    </source>
</evidence>
<dbReference type="OrthoDB" id="6781249at2759"/>
<keyword evidence="2" id="KW-1185">Reference proteome</keyword>
<name>A0A4Y2KWW6_ARAVE</name>
<dbReference type="AlphaFoldDB" id="A0A4Y2KWW6"/>
<organism evidence="1 2">
    <name type="scientific">Araneus ventricosus</name>
    <name type="common">Orbweaver spider</name>
    <name type="synonym">Epeira ventricosa</name>
    <dbReference type="NCBI Taxonomy" id="182803"/>
    <lineage>
        <taxon>Eukaryota</taxon>
        <taxon>Metazoa</taxon>
        <taxon>Ecdysozoa</taxon>
        <taxon>Arthropoda</taxon>
        <taxon>Chelicerata</taxon>
        <taxon>Arachnida</taxon>
        <taxon>Araneae</taxon>
        <taxon>Araneomorphae</taxon>
        <taxon>Entelegynae</taxon>
        <taxon>Araneoidea</taxon>
        <taxon>Araneidae</taxon>
        <taxon>Araneus</taxon>
    </lineage>
</organism>
<reference evidence="1 2" key="1">
    <citation type="journal article" date="2019" name="Sci. Rep.">
        <title>Orb-weaving spider Araneus ventricosus genome elucidates the spidroin gene catalogue.</title>
        <authorList>
            <person name="Kono N."/>
            <person name="Nakamura H."/>
            <person name="Ohtoshi R."/>
            <person name="Moran D.A.P."/>
            <person name="Shinohara A."/>
            <person name="Yoshida Y."/>
            <person name="Fujiwara M."/>
            <person name="Mori M."/>
            <person name="Tomita M."/>
            <person name="Arakawa K."/>
        </authorList>
    </citation>
    <scope>NUCLEOTIDE SEQUENCE [LARGE SCALE GENOMIC DNA]</scope>
</reference>
<proteinExistence type="predicted"/>
<evidence type="ECO:0000313" key="1">
    <source>
        <dbReference type="EMBL" id="GBN06540.1"/>
    </source>
</evidence>